<feature type="transmembrane region" description="Helical" evidence="1">
    <location>
        <begin position="6"/>
        <end position="26"/>
    </location>
</feature>
<organism evidence="2">
    <name type="scientific">marine metagenome</name>
    <dbReference type="NCBI Taxonomy" id="408172"/>
    <lineage>
        <taxon>unclassified sequences</taxon>
        <taxon>metagenomes</taxon>
        <taxon>ecological metagenomes</taxon>
    </lineage>
</organism>
<feature type="non-terminal residue" evidence="2">
    <location>
        <position position="337"/>
    </location>
</feature>
<dbReference type="PANTHER" id="PTHR10790:SF51">
    <property type="entry name" value="TETRATRICOPEPTIDE REPEAT PROTEIN"/>
    <property type="match status" value="1"/>
</dbReference>
<dbReference type="EMBL" id="UINC01037935">
    <property type="protein sequence ID" value="SVB34188.1"/>
    <property type="molecule type" value="Genomic_DNA"/>
</dbReference>
<dbReference type="AlphaFoldDB" id="A0A382D6W8"/>
<gene>
    <name evidence="2" type="ORF">METZ01_LOCUS187042</name>
</gene>
<name>A0A382D6W8_9ZZZZ</name>
<feature type="transmembrane region" description="Helical" evidence="1">
    <location>
        <begin position="306"/>
        <end position="328"/>
    </location>
</feature>
<keyword evidence="1" id="KW-0812">Transmembrane</keyword>
<keyword evidence="1" id="KW-0472">Membrane</keyword>
<accession>A0A382D6W8</accession>
<feature type="transmembrane region" description="Helical" evidence="1">
    <location>
        <begin position="33"/>
        <end position="53"/>
    </location>
</feature>
<proteinExistence type="predicted"/>
<feature type="transmembrane region" description="Helical" evidence="1">
    <location>
        <begin position="95"/>
        <end position="115"/>
    </location>
</feature>
<dbReference type="PANTHER" id="PTHR10790">
    <property type="entry name" value="TPR-DOMAIN CONTAINING PROTEIN"/>
    <property type="match status" value="1"/>
</dbReference>
<keyword evidence="1" id="KW-1133">Transmembrane helix</keyword>
<dbReference type="InterPro" id="IPR018746">
    <property type="entry name" value="DUF2298"/>
</dbReference>
<evidence type="ECO:0000256" key="1">
    <source>
        <dbReference type="SAM" id="Phobius"/>
    </source>
</evidence>
<feature type="transmembrane region" description="Helical" evidence="1">
    <location>
        <begin position="178"/>
        <end position="203"/>
    </location>
</feature>
<protein>
    <submittedName>
        <fullName evidence="2">Uncharacterized protein</fullName>
    </submittedName>
</protein>
<reference evidence="2" key="1">
    <citation type="submission" date="2018-05" db="EMBL/GenBank/DDBJ databases">
        <authorList>
            <person name="Lanie J.A."/>
            <person name="Ng W.-L."/>
            <person name="Kazmierczak K.M."/>
            <person name="Andrzejewski T.M."/>
            <person name="Davidsen T.M."/>
            <person name="Wayne K.J."/>
            <person name="Tettelin H."/>
            <person name="Glass J.I."/>
            <person name="Rusch D."/>
            <person name="Podicherti R."/>
            <person name="Tsui H.-C.T."/>
            <person name="Winkler M.E."/>
        </authorList>
    </citation>
    <scope>NUCLEOTIDE SEQUENCE</scope>
</reference>
<feature type="transmembrane region" description="Helical" evidence="1">
    <location>
        <begin position="59"/>
        <end position="83"/>
    </location>
</feature>
<feature type="transmembrane region" description="Helical" evidence="1">
    <location>
        <begin position="215"/>
        <end position="240"/>
    </location>
</feature>
<evidence type="ECO:0000313" key="2">
    <source>
        <dbReference type="EMBL" id="SVB34188.1"/>
    </source>
</evidence>
<sequence length="337" mass="38268">MDNIFLWIISVYVIGLIFFPFVFLLFKRLPDRGASLSKVFGLLLFTYMLWIIGCTQVVPLVQTTIICVTFVLAVLAVIAFRAQRFEIVSFVKAEWLHLLLSEIVFLVVFFGWIWVVSQAPDINHTEKPMDFGFLNAIIQSSSFPPEDMWLSGESISYYYFGHMIMANLSELTSIPSNISYNLSLVLVPALASIVIYGLMYNLIRISGASRCKAIGFSLLGPIFLGFFGNLVGGLDFLQAIGWGSDSFWEWVNIDGLIRSSQHSSFFPQELNWWWRDTRVINTIVNGQSLDYTITEFPFFSFLLGDLHAHVMALPFLVLVISLALNMFLGRHAIGLHW</sequence>
<dbReference type="Pfam" id="PF10060">
    <property type="entry name" value="DUF2298"/>
    <property type="match status" value="1"/>
</dbReference>